<reference evidence="6" key="3">
    <citation type="submission" date="2015-06" db="UniProtKB">
        <authorList>
            <consortium name="EnsemblProtists"/>
        </authorList>
    </citation>
    <scope>IDENTIFICATION</scope>
</reference>
<evidence type="ECO:0000313" key="7">
    <source>
        <dbReference type="Proteomes" id="UP000011087"/>
    </source>
</evidence>
<keyword evidence="2" id="KW-0694">RNA-binding</keyword>
<dbReference type="Proteomes" id="UP000011087">
    <property type="component" value="Unassembled WGS sequence"/>
</dbReference>
<dbReference type="Pfam" id="PF01588">
    <property type="entry name" value="tRNA_bind"/>
    <property type="match status" value="1"/>
</dbReference>
<evidence type="ECO:0000313" key="5">
    <source>
        <dbReference type="EMBL" id="EKX54263.1"/>
    </source>
</evidence>
<dbReference type="EnsemblProtists" id="EKX54263">
    <property type="protein sequence ID" value="EKX54263"/>
    <property type="gene ID" value="GUITHDRAFT_132641"/>
</dbReference>
<keyword evidence="7" id="KW-1185">Reference proteome</keyword>
<reference evidence="7" key="2">
    <citation type="submission" date="2012-11" db="EMBL/GenBank/DDBJ databases">
        <authorList>
            <person name="Kuo A."/>
            <person name="Curtis B.A."/>
            <person name="Tanifuji G."/>
            <person name="Burki F."/>
            <person name="Gruber A."/>
            <person name="Irimia M."/>
            <person name="Maruyama S."/>
            <person name="Arias M.C."/>
            <person name="Ball S.G."/>
            <person name="Gile G.H."/>
            <person name="Hirakawa Y."/>
            <person name="Hopkins J.F."/>
            <person name="Rensing S.A."/>
            <person name="Schmutz J."/>
            <person name="Symeonidi A."/>
            <person name="Elias M."/>
            <person name="Eveleigh R.J."/>
            <person name="Herman E.K."/>
            <person name="Klute M.J."/>
            <person name="Nakayama T."/>
            <person name="Obornik M."/>
            <person name="Reyes-Prieto A."/>
            <person name="Armbrust E.V."/>
            <person name="Aves S.J."/>
            <person name="Beiko R.G."/>
            <person name="Coutinho P."/>
            <person name="Dacks J.B."/>
            <person name="Durnford D.G."/>
            <person name="Fast N.M."/>
            <person name="Green B.R."/>
            <person name="Grisdale C."/>
            <person name="Hempe F."/>
            <person name="Henrissat B."/>
            <person name="Hoppner M.P."/>
            <person name="Ishida K.-I."/>
            <person name="Kim E."/>
            <person name="Koreny L."/>
            <person name="Kroth P.G."/>
            <person name="Liu Y."/>
            <person name="Malik S.-B."/>
            <person name="Maier U.G."/>
            <person name="McRose D."/>
            <person name="Mock T."/>
            <person name="Neilson J.A."/>
            <person name="Onodera N.T."/>
            <person name="Poole A.M."/>
            <person name="Pritham E.J."/>
            <person name="Richards T.A."/>
            <person name="Rocap G."/>
            <person name="Roy S.W."/>
            <person name="Sarai C."/>
            <person name="Schaack S."/>
            <person name="Shirato S."/>
            <person name="Slamovits C.H."/>
            <person name="Spencer D.F."/>
            <person name="Suzuki S."/>
            <person name="Worden A.Z."/>
            <person name="Zauner S."/>
            <person name="Barry K."/>
            <person name="Bell C."/>
            <person name="Bharti A.K."/>
            <person name="Crow J.A."/>
            <person name="Grimwood J."/>
            <person name="Kramer R."/>
            <person name="Lindquist E."/>
            <person name="Lucas S."/>
            <person name="Salamov A."/>
            <person name="McFadden G.I."/>
            <person name="Lane C.E."/>
            <person name="Keeling P.J."/>
            <person name="Gray M.W."/>
            <person name="Grigoriev I.V."/>
            <person name="Archibald J.M."/>
        </authorList>
    </citation>
    <scope>NUCLEOTIDE SEQUENCE</scope>
    <source>
        <strain evidence="7">CCMP2712</strain>
    </source>
</reference>
<sequence length="229" mass="25512">MLDRSVAMVDGMIEELEAFLGVSSKNNCAMKDEKKKKVEKEQAKQPDKVKDEKRTEKGIENKKTDSKPDEKKNKAEKQNKEPKAAGDTKAAPASEGEQPEFTKLELKVGVLTKTWFHPDSEKLYCEEIDVGEEAQRQVASGLRHHFSLEEFCMVMASTSPDGKVGERIFIEGLTGEPFNPNQVQKKKVLQAVLPDLQTNDDCVACWQGKPFMTSAGPIKVKSNKKCPIG</sequence>
<evidence type="ECO:0000256" key="1">
    <source>
        <dbReference type="ARBA" id="ARBA00022555"/>
    </source>
</evidence>
<evidence type="ECO:0000313" key="6">
    <source>
        <dbReference type="EnsemblProtists" id="EKX54263"/>
    </source>
</evidence>
<dbReference type="InterPro" id="IPR012340">
    <property type="entry name" value="NA-bd_OB-fold"/>
</dbReference>
<evidence type="ECO:0000259" key="4">
    <source>
        <dbReference type="Pfam" id="PF01588"/>
    </source>
</evidence>
<dbReference type="OrthoDB" id="19141at2759"/>
<dbReference type="OMA" id="KVWKHEE"/>
<name>L1K1N5_GUITC</name>
<dbReference type="InterPro" id="IPR051270">
    <property type="entry name" value="Tyrosine-tRNA_ligase_regulator"/>
</dbReference>
<dbReference type="InterPro" id="IPR002547">
    <property type="entry name" value="tRNA-bd_dom"/>
</dbReference>
<protein>
    <recommendedName>
        <fullName evidence="4">tRNA-binding domain-containing protein</fullName>
    </recommendedName>
</protein>
<evidence type="ECO:0000256" key="2">
    <source>
        <dbReference type="ARBA" id="ARBA00022884"/>
    </source>
</evidence>
<gene>
    <name evidence="5" type="ORF">GUITHDRAFT_132641</name>
</gene>
<dbReference type="RefSeq" id="XP_005841243.1">
    <property type="nucleotide sequence ID" value="XM_005841186.1"/>
</dbReference>
<organism evidence="5">
    <name type="scientific">Guillardia theta (strain CCMP2712)</name>
    <name type="common">Cryptophyte</name>
    <dbReference type="NCBI Taxonomy" id="905079"/>
    <lineage>
        <taxon>Eukaryota</taxon>
        <taxon>Cryptophyceae</taxon>
        <taxon>Pyrenomonadales</taxon>
        <taxon>Geminigeraceae</taxon>
        <taxon>Guillardia</taxon>
    </lineage>
</organism>
<dbReference type="PANTHER" id="PTHR11586:SF33">
    <property type="entry name" value="AMINOACYL TRNA SYNTHASE COMPLEX-INTERACTING MULTIFUNCTIONAL PROTEIN 1"/>
    <property type="match status" value="1"/>
</dbReference>
<proteinExistence type="predicted"/>
<dbReference type="eggNOG" id="KOG2241">
    <property type="taxonomic scope" value="Eukaryota"/>
</dbReference>
<accession>L1K1N5</accession>
<dbReference type="PaxDb" id="55529-EKX54263"/>
<dbReference type="STRING" id="905079.L1K1N5"/>
<dbReference type="GO" id="GO:0000049">
    <property type="term" value="F:tRNA binding"/>
    <property type="evidence" value="ECO:0007669"/>
    <property type="project" value="UniProtKB-KW"/>
</dbReference>
<evidence type="ECO:0000256" key="3">
    <source>
        <dbReference type="SAM" id="MobiDB-lite"/>
    </source>
</evidence>
<dbReference type="SUPFAM" id="SSF50249">
    <property type="entry name" value="Nucleic acid-binding proteins"/>
    <property type="match status" value="1"/>
</dbReference>
<dbReference type="GeneID" id="17310673"/>
<keyword evidence="1" id="KW-0820">tRNA-binding</keyword>
<dbReference type="AlphaFoldDB" id="L1K1N5"/>
<dbReference type="EMBL" id="JH992968">
    <property type="protein sequence ID" value="EKX54263.1"/>
    <property type="molecule type" value="Genomic_DNA"/>
</dbReference>
<dbReference type="KEGG" id="gtt:GUITHDRAFT_132641"/>
<dbReference type="HOGENOM" id="CLU_009710_6_1_1"/>
<dbReference type="PANTHER" id="PTHR11586">
    <property type="entry name" value="TRNA-AMINOACYLATION COFACTOR ARC1 FAMILY MEMBER"/>
    <property type="match status" value="1"/>
</dbReference>
<feature type="region of interest" description="Disordered" evidence="3">
    <location>
        <begin position="21"/>
        <end position="100"/>
    </location>
</feature>
<feature type="domain" description="TRNA-binding" evidence="4">
    <location>
        <begin position="106"/>
        <end position="150"/>
    </location>
</feature>
<feature type="compositionally biased region" description="Basic and acidic residues" evidence="3">
    <location>
        <begin position="30"/>
        <end position="86"/>
    </location>
</feature>
<reference evidence="5 7" key="1">
    <citation type="journal article" date="2012" name="Nature">
        <title>Algal genomes reveal evolutionary mosaicism and the fate of nucleomorphs.</title>
        <authorList>
            <consortium name="DOE Joint Genome Institute"/>
            <person name="Curtis B.A."/>
            <person name="Tanifuji G."/>
            <person name="Burki F."/>
            <person name="Gruber A."/>
            <person name="Irimia M."/>
            <person name="Maruyama S."/>
            <person name="Arias M.C."/>
            <person name="Ball S.G."/>
            <person name="Gile G.H."/>
            <person name="Hirakawa Y."/>
            <person name="Hopkins J.F."/>
            <person name="Kuo A."/>
            <person name="Rensing S.A."/>
            <person name="Schmutz J."/>
            <person name="Symeonidi A."/>
            <person name="Elias M."/>
            <person name="Eveleigh R.J."/>
            <person name="Herman E.K."/>
            <person name="Klute M.J."/>
            <person name="Nakayama T."/>
            <person name="Obornik M."/>
            <person name="Reyes-Prieto A."/>
            <person name="Armbrust E.V."/>
            <person name="Aves S.J."/>
            <person name="Beiko R.G."/>
            <person name="Coutinho P."/>
            <person name="Dacks J.B."/>
            <person name="Durnford D.G."/>
            <person name="Fast N.M."/>
            <person name="Green B.R."/>
            <person name="Grisdale C.J."/>
            <person name="Hempel F."/>
            <person name="Henrissat B."/>
            <person name="Hoppner M.P."/>
            <person name="Ishida K."/>
            <person name="Kim E."/>
            <person name="Koreny L."/>
            <person name="Kroth P.G."/>
            <person name="Liu Y."/>
            <person name="Malik S.B."/>
            <person name="Maier U.G."/>
            <person name="McRose D."/>
            <person name="Mock T."/>
            <person name="Neilson J.A."/>
            <person name="Onodera N.T."/>
            <person name="Poole A.M."/>
            <person name="Pritham E.J."/>
            <person name="Richards T.A."/>
            <person name="Rocap G."/>
            <person name="Roy S.W."/>
            <person name="Sarai C."/>
            <person name="Schaack S."/>
            <person name="Shirato S."/>
            <person name="Slamovits C.H."/>
            <person name="Spencer D.F."/>
            <person name="Suzuki S."/>
            <person name="Worden A.Z."/>
            <person name="Zauner S."/>
            <person name="Barry K."/>
            <person name="Bell C."/>
            <person name="Bharti A.K."/>
            <person name="Crow J.A."/>
            <person name="Grimwood J."/>
            <person name="Kramer R."/>
            <person name="Lindquist E."/>
            <person name="Lucas S."/>
            <person name="Salamov A."/>
            <person name="McFadden G.I."/>
            <person name="Lane C.E."/>
            <person name="Keeling P.J."/>
            <person name="Gray M.W."/>
            <person name="Grigoriev I.V."/>
            <person name="Archibald J.M."/>
        </authorList>
    </citation>
    <scope>NUCLEOTIDE SEQUENCE</scope>
    <source>
        <strain evidence="5 7">CCMP2712</strain>
    </source>
</reference>
<dbReference type="Gene3D" id="2.40.50.140">
    <property type="entry name" value="Nucleic acid-binding proteins"/>
    <property type="match status" value="2"/>
</dbReference>